<gene>
    <name evidence="4" type="ORF">SOCE26_019890</name>
</gene>
<dbReference type="InterPro" id="IPR015197">
    <property type="entry name" value="PngaseF_C"/>
</dbReference>
<dbReference type="InterPro" id="IPR008977">
    <property type="entry name" value="PHM/PNGase_F_dom_sf"/>
</dbReference>
<evidence type="ECO:0000259" key="3">
    <source>
        <dbReference type="Pfam" id="PF09113"/>
    </source>
</evidence>
<dbReference type="Gene3D" id="2.60.120.230">
    <property type="match status" value="2"/>
</dbReference>
<dbReference type="InterPro" id="IPR014784">
    <property type="entry name" value="Cu2_ascorb_mOase-like_C"/>
</dbReference>
<reference evidence="4 5" key="1">
    <citation type="submission" date="2015-09" db="EMBL/GenBank/DDBJ databases">
        <title>Sorangium comparison.</title>
        <authorList>
            <person name="Zaburannyi N."/>
            <person name="Bunk B."/>
            <person name="Overmann J."/>
            <person name="Mueller R."/>
        </authorList>
    </citation>
    <scope>NUCLEOTIDE SEQUENCE [LARGE SCALE GENOMIC DNA]</scope>
    <source>
        <strain evidence="4 5">So ce26</strain>
    </source>
</reference>
<accession>A0A2L0EMR5</accession>
<feature type="domain" description="Peptide-N-glycosidase F C-terminal" evidence="3">
    <location>
        <begin position="243"/>
        <end position="383"/>
    </location>
</feature>
<dbReference type="SUPFAM" id="SSF49742">
    <property type="entry name" value="PHM/PNGase F"/>
    <property type="match status" value="1"/>
</dbReference>
<dbReference type="GO" id="GO:0016715">
    <property type="term" value="F:oxidoreductase activity, acting on paired donors, with incorporation or reduction of molecular oxygen, reduced ascorbate as one donor, and incorporation of one atom of oxygen"/>
    <property type="evidence" value="ECO:0007669"/>
    <property type="project" value="InterPro"/>
</dbReference>
<evidence type="ECO:0000313" key="5">
    <source>
        <dbReference type="Proteomes" id="UP000238348"/>
    </source>
</evidence>
<feature type="region of interest" description="Disordered" evidence="2">
    <location>
        <begin position="27"/>
        <end position="59"/>
    </location>
</feature>
<keyword evidence="1" id="KW-1015">Disulfide bond</keyword>
<proteinExistence type="predicted"/>
<dbReference type="EMBL" id="CP012673">
    <property type="protein sequence ID" value="AUX40588.1"/>
    <property type="molecule type" value="Genomic_DNA"/>
</dbReference>
<protein>
    <recommendedName>
        <fullName evidence="3">Peptide-N-glycosidase F C-terminal domain-containing protein</fullName>
    </recommendedName>
</protein>
<dbReference type="Proteomes" id="UP000238348">
    <property type="component" value="Chromosome"/>
</dbReference>
<dbReference type="Pfam" id="PF09113">
    <property type="entry name" value="N-glycanase_C"/>
    <property type="match status" value="1"/>
</dbReference>
<dbReference type="AlphaFoldDB" id="A0A2L0EMR5"/>
<evidence type="ECO:0000256" key="2">
    <source>
        <dbReference type="SAM" id="MobiDB-lite"/>
    </source>
</evidence>
<sequence length="393" mass="41505">MAVRHLARRALAGALVSVTLVGASGCGRDTSPAPGESQTGTGGTGGADGSEDAVPTPSYADPYTIAAFERVRITSDSSQPNFQRADADIDLHDGPFASVKLVVDLETTCYPFETWQDNPPPEGENWPADCDAFDRNFELSLDDPDDPAADPPGIELVRAITPFGGPLHLEVDLTDVANGLPAGKHRLRAVIPTWSDANGEVSGSNGGWNVSAVVEVVPGPAPRKVLAVIPLFNGSQTAADAPGPLAVEVPEGTVSSRLEYRVTGHGGGEIGSGCIGPAEEFCKRNHVIRVDGAELATLLPWRTDCEKLCTLTHYGPENDGFDYCLENPCGAISSVRASRANWCPGSESPPFTWDADALRTPGSHTFEWEISTVAEGGQWRISAVYLAFGDQQP</sequence>
<evidence type="ECO:0000256" key="1">
    <source>
        <dbReference type="ARBA" id="ARBA00023157"/>
    </source>
</evidence>
<name>A0A2L0EMR5_SORCE</name>
<organism evidence="4 5">
    <name type="scientific">Sorangium cellulosum</name>
    <name type="common">Polyangium cellulosum</name>
    <dbReference type="NCBI Taxonomy" id="56"/>
    <lineage>
        <taxon>Bacteria</taxon>
        <taxon>Pseudomonadati</taxon>
        <taxon>Myxococcota</taxon>
        <taxon>Polyangia</taxon>
        <taxon>Polyangiales</taxon>
        <taxon>Polyangiaceae</taxon>
        <taxon>Sorangium</taxon>
    </lineage>
</organism>
<dbReference type="PROSITE" id="PS51257">
    <property type="entry name" value="PROKAR_LIPOPROTEIN"/>
    <property type="match status" value="1"/>
</dbReference>
<evidence type="ECO:0000313" key="4">
    <source>
        <dbReference type="EMBL" id="AUX40588.1"/>
    </source>
</evidence>